<reference evidence="1 2" key="1">
    <citation type="journal article" date="2014" name="BMC Genomics">
        <title>Genome sequencing of four Aureobasidium pullulans varieties: biotechnological potential, stress tolerance, and description of new species.</title>
        <authorList>
            <person name="Gostin Ar C."/>
            <person name="Ohm R.A."/>
            <person name="Kogej T."/>
            <person name="Sonjak S."/>
            <person name="Turk M."/>
            <person name="Zajc J."/>
            <person name="Zalar P."/>
            <person name="Grube M."/>
            <person name="Sun H."/>
            <person name="Han J."/>
            <person name="Sharma A."/>
            <person name="Chiniquy J."/>
            <person name="Ngan C.Y."/>
            <person name="Lipzen A."/>
            <person name="Barry K."/>
            <person name="Grigoriev I.V."/>
            <person name="Gunde-Cimerman N."/>
        </authorList>
    </citation>
    <scope>NUCLEOTIDE SEQUENCE [LARGE SCALE GENOMIC DNA]</scope>
    <source>
        <strain evidence="1 2">EXF-2481</strain>
    </source>
</reference>
<dbReference type="AlphaFoldDB" id="A0A074YGX8"/>
<dbReference type="EMBL" id="KL584759">
    <property type="protein sequence ID" value="KEQ95324.1"/>
    <property type="molecule type" value="Genomic_DNA"/>
</dbReference>
<name>A0A074YGX8_AURSE</name>
<dbReference type="GeneID" id="25362570"/>
<organism evidence="1 2">
    <name type="scientific">Aureobasidium subglaciale (strain EXF-2481)</name>
    <name type="common">Aureobasidium pullulans var. subglaciale</name>
    <dbReference type="NCBI Taxonomy" id="1043005"/>
    <lineage>
        <taxon>Eukaryota</taxon>
        <taxon>Fungi</taxon>
        <taxon>Dikarya</taxon>
        <taxon>Ascomycota</taxon>
        <taxon>Pezizomycotina</taxon>
        <taxon>Dothideomycetes</taxon>
        <taxon>Dothideomycetidae</taxon>
        <taxon>Dothideales</taxon>
        <taxon>Saccotheciaceae</taxon>
        <taxon>Aureobasidium</taxon>
    </lineage>
</organism>
<evidence type="ECO:0000313" key="2">
    <source>
        <dbReference type="Proteomes" id="UP000030641"/>
    </source>
</evidence>
<dbReference type="Proteomes" id="UP000030641">
    <property type="component" value="Unassembled WGS sequence"/>
</dbReference>
<dbReference type="OrthoDB" id="3884490at2759"/>
<sequence length="376" mass="43265">MSDQQSEEIIVILRRALDSSEVLTQDERHKASFRLPPAEEDTLVQGTTRNASRAELIQACLDKGAWDLTDGELQIIIKGISSNTESPLQRVNVFKSQQGQEVQDLMDQVYASHRLNDPGELDAIMQCYKEQNYRREAARTTRQLHRYRLVERRYQELLQDGIQKAQPIADYALKRRAFEQIMRETKGQVDFPRPPTNDSLSQKIQDFAIKAQLKPRLDIGIWGFAILRLDYSDDEAWAIFKSNVETVAQKVMRSNNVPEPTCKMLQFVYLEDEEALSGEVDQTKLVGYWKKNGWNENVHMQINHQFFFSATGKLSPHENPNIPSLYLHDTYVEETPTDPSAFPGFILTDIFQFFAGGIAGLETSRRYVKSVWDILN</sequence>
<accession>A0A074YGX8</accession>
<proteinExistence type="predicted"/>
<dbReference type="HOGENOM" id="CLU_855245_0_0_1"/>
<protein>
    <submittedName>
        <fullName evidence="1">Uncharacterized protein</fullName>
    </submittedName>
</protein>
<dbReference type="InParanoid" id="A0A074YGX8"/>
<evidence type="ECO:0000313" key="1">
    <source>
        <dbReference type="EMBL" id="KEQ95324.1"/>
    </source>
</evidence>
<keyword evidence="2" id="KW-1185">Reference proteome</keyword>
<gene>
    <name evidence="1" type="ORF">AUEXF2481DRAFT_215939</name>
</gene>
<dbReference type="RefSeq" id="XP_013343978.1">
    <property type="nucleotide sequence ID" value="XM_013488524.1"/>
</dbReference>